<keyword evidence="3" id="KW-1185">Reference proteome</keyword>
<accession>A0A3S0J0B5</accession>
<keyword evidence="1" id="KW-0175">Coiled coil</keyword>
<proteinExistence type="predicted"/>
<reference evidence="2 3" key="1">
    <citation type="submission" date="2018-12" db="EMBL/GenBank/DDBJ databases">
        <title>Bacillus yapensis draft genome sequence.</title>
        <authorList>
            <person name="Yu L."/>
            <person name="Xu X."/>
            <person name="Tang X."/>
        </authorList>
    </citation>
    <scope>NUCLEOTIDE SEQUENCE [LARGE SCALE GENOMIC DNA]</scope>
    <source>
        <strain evidence="2 3">XXST-01</strain>
    </source>
</reference>
<evidence type="ECO:0000313" key="2">
    <source>
        <dbReference type="EMBL" id="RTR35252.1"/>
    </source>
</evidence>
<dbReference type="InterPro" id="IPR024562">
    <property type="entry name" value="YqhG"/>
</dbReference>
<name>A0A3S0J0B5_9BACI</name>
<comment type="caution">
    <text evidence="2">The sequence shown here is derived from an EMBL/GenBank/DDBJ whole genome shotgun (WGS) entry which is preliminary data.</text>
</comment>
<organism evidence="2 3">
    <name type="scientific">Bacillus yapensis</name>
    <dbReference type="NCBI Taxonomy" id="2492960"/>
    <lineage>
        <taxon>Bacteria</taxon>
        <taxon>Bacillati</taxon>
        <taxon>Bacillota</taxon>
        <taxon>Bacilli</taxon>
        <taxon>Bacillales</taxon>
        <taxon>Bacillaceae</taxon>
        <taxon>Bacillus</taxon>
    </lineage>
</organism>
<dbReference type="Pfam" id="PF11079">
    <property type="entry name" value="YqhG"/>
    <property type="match status" value="1"/>
</dbReference>
<sequence length="264" mass="31126">MQQQEIHQFLENYFQANGCEIVENEKGYMTVQLTIELDKELMNRPFYWHYLEKTGGIPNPMKLTFITDQNAAPEEIKGEVIHFGSPRLHQIFESTKNLAGYIRLYEKQSLSYGQQVSLRPWLGMNLKISYQCDRKRDVFKSIGLQLINGQVVENFHERLLELQLTPKIPDYSFTLSPLIMPKSGVMRIENLLRNEIEVEDHNWAMEARERWQKDLQLLEHFYEEAEEKGESYENEKKALQEQYEPKVKITIVNGGLFYLTEKAV</sequence>
<dbReference type="Proteomes" id="UP000271374">
    <property type="component" value="Unassembled WGS sequence"/>
</dbReference>
<dbReference type="RefSeq" id="WP_126407000.1">
    <property type="nucleotide sequence ID" value="NZ_RXNT01000003.1"/>
</dbReference>
<evidence type="ECO:0008006" key="4">
    <source>
        <dbReference type="Google" id="ProtNLM"/>
    </source>
</evidence>
<evidence type="ECO:0000256" key="1">
    <source>
        <dbReference type="SAM" id="Coils"/>
    </source>
</evidence>
<dbReference type="OrthoDB" id="2433584at2"/>
<feature type="coiled-coil region" evidence="1">
    <location>
        <begin position="208"/>
        <end position="242"/>
    </location>
</feature>
<dbReference type="EMBL" id="RXNT01000003">
    <property type="protein sequence ID" value="RTR35252.1"/>
    <property type="molecule type" value="Genomic_DNA"/>
</dbReference>
<evidence type="ECO:0000313" key="3">
    <source>
        <dbReference type="Proteomes" id="UP000271374"/>
    </source>
</evidence>
<dbReference type="AlphaFoldDB" id="A0A3S0J0B5"/>
<protein>
    <recommendedName>
        <fullName evidence="4">YqhG family protein</fullName>
    </recommendedName>
</protein>
<gene>
    <name evidence="2" type="ORF">EKG37_05065</name>
</gene>